<evidence type="ECO:0000313" key="4">
    <source>
        <dbReference type="EMBL" id="MBJ3785018.1"/>
    </source>
</evidence>
<name>A0A934IQL7_9HYPH</name>
<accession>A0A934IQL7</accession>
<sequence length="529" mass="57249">MSLTPSLLPRAYLVQGVVSGVSFAAGYAIGAVIQWIWEYLGLRWPAGKTGRWLGWGIGIVTAAITLFSLYQTTGWQNAVRAAMNQPPADNTDPFLVVLVALVPALMLVAVGTVLVLSVRFVSRKLFGRLPRRVSFLLSLVAVGVTAAVLFNGVLLQGGLRAADAFFQQLDAIATDGTAPPANPNSSGSAQSLVAWETIGRDGRTYVETGPTQADIEAMTGRPAMEPLRTYVSMRSAPTVEGRAQMALEEMLRIGSFDRSILVIATPVGTGWVDPASMDSVEYLWDGDIASVALQYSYLISPLSLVVEPDYGREAAQALFNAVYGYWRTLPPDDRPELWLSGLSLGAHNSQASTNLYSIVGDPINGALWAGPPFTSRVWRDATSAREPGSPEWRPVLGDSTTVRFGNNGQELLDEGGEWGPIRVAFIQYPSDPIVFFSFASLVQTPAWMIGERGPGVTPELHWYPVATLLQLGMDMALGLSAPVGYGHKYSASHYTDTWLALTEPPGWDEARLAALKQRLSDEENARWGD</sequence>
<feature type="transmembrane region" description="Helical" evidence="1">
    <location>
        <begin position="133"/>
        <end position="155"/>
    </location>
</feature>
<feature type="transmembrane region" description="Helical" evidence="1">
    <location>
        <begin position="93"/>
        <end position="121"/>
    </location>
</feature>
<feature type="transmembrane region" description="Helical" evidence="1">
    <location>
        <begin position="12"/>
        <end position="40"/>
    </location>
</feature>
<dbReference type="InterPro" id="IPR012037">
    <property type="entry name" value="Alpha/beta-hydrolase_fam"/>
</dbReference>
<evidence type="ECO:0000256" key="1">
    <source>
        <dbReference type="SAM" id="Phobius"/>
    </source>
</evidence>
<feature type="domain" description="Alpha/beta-hydrolase N-terminal" evidence="3">
    <location>
        <begin position="3"/>
        <end position="210"/>
    </location>
</feature>
<reference evidence="4" key="1">
    <citation type="submission" date="2020-12" db="EMBL/GenBank/DDBJ databases">
        <title>Devosia sp. MSA67 isolated from Mo River.</title>
        <authorList>
            <person name="Ma F."/>
            <person name="Zi Z."/>
        </authorList>
    </citation>
    <scope>NUCLEOTIDE SEQUENCE</scope>
    <source>
        <strain evidence="4">MSA67</strain>
    </source>
</reference>
<comment type="caution">
    <text evidence="4">The sequence shown here is derived from an EMBL/GenBank/DDBJ whole genome shotgun (WGS) entry which is preliminary data.</text>
</comment>
<evidence type="ECO:0000313" key="5">
    <source>
        <dbReference type="Proteomes" id="UP000602124"/>
    </source>
</evidence>
<dbReference type="PIRSF" id="PIRSF007542">
    <property type="entry name" value="UCP007542"/>
    <property type="match status" value="1"/>
</dbReference>
<keyword evidence="1" id="KW-1133">Transmembrane helix</keyword>
<keyword evidence="1" id="KW-0812">Transmembrane</keyword>
<dbReference type="EMBL" id="JAEKMH010000002">
    <property type="protein sequence ID" value="MBJ3785018.1"/>
    <property type="molecule type" value="Genomic_DNA"/>
</dbReference>
<dbReference type="Proteomes" id="UP000602124">
    <property type="component" value="Unassembled WGS sequence"/>
</dbReference>
<gene>
    <name evidence="4" type="ORF">JEQ47_09835</name>
</gene>
<proteinExistence type="predicted"/>
<evidence type="ECO:0000259" key="3">
    <source>
        <dbReference type="Pfam" id="PF15420"/>
    </source>
</evidence>
<keyword evidence="5" id="KW-1185">Reference proteome</keyword>
<dbReference type="AlphaFoldDB" id="A0A934IQL7"/>
<dbReference type="Pfam" id="PF10081">
    <property type="entry name" value="Abhydrolase_9"/>
    <property type="match status" value="1"/>
</dbReference>
<dbReference type="Pfam" id="PF15420">
    <property type="entry name" value="Abhydrolase_9_N"/>
    <property type="match status" value="1"/>
</dbReference>
<organism evidence="4 5">
    <name type="scientific">Devosia sediminis</name>
    <dbReference type="NCBI Taxonomy" id="2798801"/>
    <lineage>
        <taxon>Bacteria</taxon>
        <taxon>Pseudomonadati</taxon>
        <taxon>Pseudomonadota</taxon>
        <taxon>Alphaproteobacteria</taxon>
        <taxon>Hyphomicrobiales</taxon>
        <taxon>Devosiaceae</taxon>
        <taxon>Devosia</taxon>
    </lineage>
</organism>
<dbReference type="InterPro" id="IPR027787">
    <property type="entry name" value="Alpha/beta-hydrolase_catalytic"/>
</dbReference>
<feature type="transmembrane region" description="Helical" evidence="1">
    <location>
        <begin position="52"/>
        <end position="73"/>
    </location>
</feature>
<dbReference type="InterPro" id="IPR027788">
    <property type="entry name" value="Alpha/beta-hydrolase_N_dom"/>
</dbReference>
<protein>
    <submittedName>
        <fullName evidence="4">Alpha/beta-hydrolase family protein</fullName>
    </submittedName>
</protein>
<keyword evidence="1" id="KW-0472">Membrane</keyword>
<feature type="domain" description="Alpha/beta-hydrolase catalytic" evidence="2">
    <location>
        <begin position="227"/>
        <end position="514"/>
    </location>
</feature>
<evidence type="ECO:0000259" key="2">
    <source>
        <dbReference type="Pfam" id="PF10081"/>
    </source>
</evidence>